<reference evidence="1" key="1">
    <citation type="submission" date="2014-07" db="EMBL/GenBank/DDBJ databases">
        <title>Identification of a novel salt tolerance gene in wild soybean by whole-genome sequencing.</title>
        <authorList>
            <person name="Lam H.-M."/>
            <person name="Qi X."/>
            <person name="Li M.-W."/>
            <person name="Liu X."/>
            <person name="Xie M."/>
            <person name="Ni M."/>
            <person name="Xu X."/>
        </authorList>
    </citation>
    <scope>NUCLEOTIDE SEQUENCE [LARGE SCALE GENOMIC DNA]</scope>
    <source>
        <tissue evidence="1">Root</tissue>
    </source>
</reference>
<accession>A0A0B2QVW0</accession>
<name>A0A0B2QVW0_GLYSO</name>
<evidence type="ECO:0000313" key="1">
    <source>
        <dbReference type="EMBL" id="KHN23938.1"/>
    </source>
</evidence>
<proteinExistence type="predicted"/>
<sequence>MDQHTSQKGTKSNTGTWFVANEQQKLQSNHNAVIIPSSLPKVMNHVRKKDPST</sequence>
<dbReference type="Proteomes" id="UP000053555">
    <property type="component" value="Unassembled WGS sequence"/>
</dbReference>
<protein>
    <submittedName>
        <fullName evidence="1">Uncharacterized protein</fullName>
    </submittedName>
</protein>
<dbReference type="AlphaFoldDB" id="A0A0B2QVW0"/>
<organism evidence="1">
    <name type="scientific">Glycine soja</name>
    <name type="common">Wild soybean</name>
    <dbReference type="NCBI Taxonomy" id="3848"/>
    <lineage>
        <taxon>Eukaryota</taxon>
        <taxon>Viridiplantae</taxon>
        <taxon>Streptophyta</taxon>
        <taxon>Embryophyta</taxon>
        <taxon>Tracheophyta</taxon>
        <taxon>Spermatophyta</taxon>
        <taxon>Magnoliopsida</taxon>
        <taxon>eudicotyledons</taxon>
        <taxon>Gunneridae</taxon>
        <taxon>Pentapetalae</taxon>
        <taxon>rosids</taxon>
        <taxon>fabids</taxon>
        <taxon>Fabales</taxon>
        <taxon>Fabaceae</taxon>
        <taxon>Papilionoideae</taxon>
        <taxon>50 kb inversion clade</taxon>
        <taxon>NPAAA clade</taxon>
        <taxon>indigoferoid/millettioid clade</taxon>
        <taxon>Phaseoleae</taxon>
        <taxon>Glycine</taxon>
        <taxon>Glycine subgen. Soja</taxon>
    </lineage>
</organism>
<gene>
    <name evidence="1" type="ORF">glysoja_039774</name>
</gene>
<dbReference type="EMBL" id="KN655806">
    <property type="protein sequence ID" value="KHN23938.1"/>
    <property type="molecule type" value="Genomic_DNA"/>
</dbReference>